<organism evidence="2 3">
    <name type="scientific">Lacticaseibacillus zeae DSM 20178 = KCTC 3804</name>
    <dbReference type="NCBI Taxonomy" id="1423816"/>
    <lineage>
        <taxon>Bacteria</taxon>
        <taxon>Bacillati</taxon>
        <taxon>Bacillota</taxon>
        <taxon>Bacilli</taxon>
        <taxon>Lactobacillales</taxon>
        <taxon>Lactobacillaceae</taxon>
        <taxon>Lacticaseibacillus</taxon>
    </lineage>
</organism>
<dbReference type="eggNOG" id="COG1082">
    <property type="taxonomic scope" value="Bacteria"/>
</dbReference>
<dbReference type="Pfam" id="PF01261">
    <property type="entry name" value="AP_endonuc_2"/>
    <property type="match status" value="1"/>
</dbReference>
<evidence type="ECO:0000259" key="1">
    <source>
        <dbReference type="Pfam" id="PF01261"/>
    </source>
</evidence>
<comment type="caution">
    <text evidence="2">The sequence shown here is derived from an EMBL/GenBank/DDBJ whole genome shotgun (WGS) entry which is preliminary data.</text>
</comment>
<dbReference type="RefSeq" id="WP_010490699.1">
    <property type="nucleotide sequence ID" value="NZ_AZCT01000016.1"/>
</dbReference>
<name>A0A0R1EQL6_LACZE</name>
<dbReference type="Proteomes" id="UP000051984">
    <property type="component" value="Unassembled WGS sequence"/>
</dbReference>
<dbReference type="EMBL" id="AZCT01000016">
    <property type="protein sequence ID" value="KRK11624.1"/>
    <property type="molecule type" value="Genomic_DNA"/>
</dbReference>
<proteinExistence type="predicted"/>
<dbReference type="PATRIC" id="fig|1423816.3.peg.1089"/>
<evidence type="ECO:0000313" key="2">
    <source>
        <dbReference type="EMBL" id="KRK11624.1"/>
    </source>
</evidence>
<gene>
    <name evidence="2" type="ORF">FD51_GL001055</name>
</gene>
<dbReference type="InterPro" id="IPR013022">
    <property type="entry name" value="Xyl_isomerase-like_TIM-brl"/>
</dbReference>
<protein>
    <submittedName>
        <fullName evidence="2">Xylose isomerase domain-containing protein TIM barrel</fullName>
    </submittedName>
</protein>
<dbReference type="InterPro" id="IPR050312">
    <property type="entry name" value="IolE/XylAMocC-like"/>
</dbReference>
<feature type="domain" description="Xylose isomerase-like TIM barrel" evidence="1">
    <location>
        <begin position="57"/>
        <end position="253"/>
    </location>
</feature>
<accession>A0A0R1EQL6</accession>
<keyword evidence="2" id="KW-0413">Isomerase</keyword>
<reference evidence="2 3" key="1">
    <citation type="journal article" date="2015" name="Genome Announc.">
        <title>Expanding the biotechnology potential of lactobacilli through comparative genomics of 213 strains and associated genera.</title>
        <authorList>
            <person name="Sun Z."/>
            <person name="Harris H.M."/>
            <person name="McCann A."/>
            <person name="Guo C."/>
            <person name="Argimon S."/>
            <person name="Zhang W."/>
            <person name="Yang X."/>
            <person name="Jeffery I.B."/>
            <person name="Cooney J.C."/>
            <person name="Kagawa T.F."/>
            <person name="Liu W."/>
            <person name="Song Y."/>
            <person name="Salvetti E."/>
            <person name="Wrobel A."/>
            <person name="Rasinkangas P."/>
            <person name="Parkhill J."/>
            <person name="Rea M.C."/>
            <person name="O'Sullivan O."/>
            <person name="Ritari J."/>
            <person name="Douillard F.P."/>
            <person name="Paul Ross R."/>
            <person name="Yang R."/>
            <person name="Briner A.E."/>
            <person name="Felis G.E."/>
            <person name="de Vos W.M."/>
            <person name="Barrangou R."/>
            <person name="Klaenhammer T.R."/>
            <person name="Caufield P.W."/>
            <person name="Cui Y."/>
            <person name="Zhang H."/>
            <person name="O'Toole P.W."/>
        </authorList>
    </citation>
    <scope>NUCLEOTIDE SEQUENCE [LARGE SCALE GENOMIC DNA]</scope>
    <source>
        <strain evidence="2 3">DSM 20178</strain>
    </source>
</reference>
<evidence type="ECO:0000313" key="3">
    <source>
        <dbReference type="Proteomes" id="UP000051984"/>
    </source>
</evidence>
<dbReference type="Gene3D" id="3.20.20.150">
    <property type="entry name" value="Divalent-metal-dependent TIM barrel enzymes"/>
    <property type="match status" value="1"/>
</dbReference>
<dbReference type="PANTHER" id="PTHR12110">
    <property type="entry name" value="HYDROXYPYRUVATE ISOMERASE"/>
    <property type="match status" value="1"/>
</dbReference>
<sequence>MRKDFAVRAHDIPGTDDLELLTRNIKMRHIHTLAFAPAISLAATTHGGDKVSTGLANYVRRLFAADDIEIGTLSCYVNLIDPDINNRAKVINRFQHYLQLAPSFGTNIVATETGSVDPAFAFTEANFEPGPFETLLDTVSQLLPVAHEFGTLIALEPGVNHPLYSLERTEQLLTHFNHDPALTLIIDPVNLILPEKDNVETILKEAFERFNSRIVAVHLKDYAWTPDAPRLLKTVVPGTGQVNFRQLLEIAEHYQPFGLKCLDELPDGQLDTTLELPVLAPYRS</sequence>
<dbReference type="GO" id="GO:0016853">
    <property type="term" value="F:isomerase activity"/>
    <property type="evidence" value="ECO:0007669"/>
    <property type="project" value="UniProtKB-KW"/>
</dbReference>
<dbReference type="PANTHER" id="PTHR12110:SF21">
    <property type="entry name" value="XYLOSE ISOMERASE-LIKE TIM BARREL DOMAIN-CONTAINING PROTEIN"/>
    <property type="match status" value="1"/>
</dbReference>
<dbReference type="InterPro" id="IPR036237">
    <property type="entry name" value="Xyl_isomerase-like_sf"/>
</dbReference>
<dbReference type="SUPFAM" id="SSF51658">
    <property type="entry name" value="Xylose isomerase-like"/>
    <property type="match status" value="1"/>
</dbReference>
<dbReference type="AlphaFoldDB" id="A0A0R1EQL6"/>